<feature type="transmembrane region" description="Helical" evidence="8">
    <location>
        <begin position="141"/>
        <end position="162"/>
    </location>
</feature>
<keyword evidence="5 8" id="KW-1133">Transmembrane helix</keyword>
<evidence type="ECO:0000256" key="4">
    <source>
        <dbReference type="ARBA" id="ARBA00022692"/>
    </source>
</evidence>
<evidence type="ECO:0000256" key="6">
    <source>
        <dbReference type="ARBA" id="ARBA00023136"/>
    </source>
</evidence>
<dbReference type="GO" id="GO:0005886">
    <property type="term" value="C:plasma membrane"/>
    <property type="evidence" value="ECO:0007669"/>
    <property type="project" value="UniProtKB-SubCell"/>
</dbReference>
<dbReference type="PATRIC" id="fig|771875.3.peg.2043"/>
<dbReference type="EMBL" id="CP003260">
    <property type="protein sequence ID" value="AFG36063.1"/>
    <property type="molecule type" value="Genomic_DNA"/>
</dbReference>
<keyword evidence="6 8" id="KW-0472">Membrane</keyword>
<dbReference type="KEGG" id="fpe:Ferpe_2016"/>
<dbReference type="RefSeq" id="WP_014452490.1">
    <property type="nucleotide sequence ID" value="NC_017095.1"/>
</dbReference>
<dbReference type="InterPro" id="IPR050586">
    <property type="entry name" value="CPA3_Na-H_Antiporter_D"/>
</dbReference>
<reference evidence="10" key="1">
    <citation type="submission" date="2012-03" db="EMBL/GenBank/DDBJ databases">
        <title>Complete sequence of Fervidobacterium pennivorans DSM 9078.</title>
        <authorList>
            <consortium name="US DOE Joint Genome Institute"/>
            <person name="Lucas S."/>
            <person name="Han J."/>
            <person name="Lapidus A."/>
            <person name="Cheng J.-F."/>
            <person name="Goodwin L."/>
            <person name="Pitluck S."/>
            <person name="Peters L."/>
            <person name="Ovchinnikova G."/>
            <person name="Lu M."/>
            <person name="Detter J.C."/>
            <person name="Han C."/>
            <person name="Tapia R."/>
            <person name="Land M."/>
            <person name="Hauser L."/>
            <person name="Kyrpides N."/>
            <person name="Ivanova N."/>
            <person name="Pagani I."/>
            <person name="Noll K.M."/>
            <person name="Woyke T."/>
        </authorList>
    </citation>
    <scope>NUCLEOTIDE SEQUENCE</scope>
    <source>
        <strain evidence="10">DSM 9078</strain>
    </source>
</reference>
<feature type="transmembrane region" description="Helical" evidence="8">
    <location>
        <begin position="300"/>
        <end position="322"/>
    </location>
</feature>
<dbReference type="Proteomes" id="UP000007384">
    <property type="component" value="Chromosome"/>
</dbReference>
<feature type="transmembrane region" description="Helical" evidence="8">
    <location>
        <begin position="25"/>
        <end position="45"/>
    </location>
</feature>
<comment type="subcellular location">
    <subcellularLocation>
        <location evidence="1">Cell membrane</location>
        <topology evidence="1">Multi-pass membrane protein</topology>
    </subcellularLocation>
    <subcellularLocation>
        <location evidence="7">Membrane</location>
        <topology evidence="7">Multi-pass membrane protein</topology>
    </subcellularLocation>
</comment>
<organism evidence="10 11">
    <name type="scientific">Fervidobacterium pennivorans (strain DSM 9078 / Ven5)</name>
    <dbReference type="NCBI Taxonomy" id="771875"/>
    <lineage>
        <taxon>Bacteria</taxon>
        <taxon>Thermotogati</taxon>
        <taxon>Thermotogota</taxon>
        <taxon>Thermotogae</taxon>
        <taxon>Thermotogales</taxon>
        <taxon>Fervidobacteriaceae</taxon>
        <taxon>Fervidobacterium</taxon>
    </lineage>
</organism>
<feature type="transmembrane region" description="Helical" evidence="8">
    <location>
        <begin position="216"/>
        <end position="239"/>
    </location>
</feature>
<dbReference type="HOGENOM" id="CLU_007100_9_2_0"/>
<dbReference type="OrthoDB" id="9807568at2"/>
<evidence type="ECO:0000256" key="7">
    <source>
        <dbReference type="RuleBase" id="RU000320"/>
    </source>
</evidence>
<evidence type="ECO:0000256" key="3">
    <source>
        <dbReference type="ARBA" id="ARBA00022475"/>
    </source>
</evidence>
<evidence type="ECO:0000256" key="5">
    <source>
        <dbReference type="ARBA" id="ARBA00022989"/>
    </source>
</evidence>
<feature type="transmembrane region" description="Helical" evidence="8">
    <location>
        <begin position="111"/>
        <end position="129"/>
    </location>
</feature>
<evidence type="ECO:0000256" key="2">
    <source>
        <dbReference type="ARBA" id="ARBA00005346"/>
    </source>
</evidence>
<evidence type="ECO:0000256" key="1">
    <source>
        <dbReference type="ARBA" id="ARBA00004651"/>
    </source>
</evidence>
<keyword evidence="4 7" id="KW-0812">Transmembrane</keyword>
<feature type="transmembrane region" description="Helical" evidence="8">
    <location>
        <begin position="334"/>
        <end position="357"/>
    </location>
</feature>
<keyword evidence="3" id="KW-1003">Cell membrane</keyword>
<gene>
    <name evidence="10" type="ordered locus">Ferpe_2016</name>
</gene>
<feature type="transmembrane region" description="Helical" evidence="8">
    <location>
        <begin position="182"/>
        <end position="204"/>
    </location>
</feature>
<dbReference type="GO" id="GO:0016829">
    <property type="term" value="F:lyase activity"/>
    <property type="evidence" value="ECO:0007669"/>
    <property type="project" value="UniProtKB-KW"/>
</dbReference>
<name>H9UEX0_FERPD</name>
<dbReference type="PANTHER" id="PTHR42703">
    <property type="entry name" value="NADH DEHYDROGENASE"/>
    <property type="match status" value="1"/>
</dbReference>
<dbReference type="Pfam" id="PF00361">
    <property type="entry name" value="Proton_antipo_M"/>
    <property type="match status" value="1"/>
</dbReference>
<dbReference type="AlphaFoldDB" id="H9UEX0"/>
<feature type="transmembrane region" description="Helical" evidence="8">
    <location>
        <begin position="271"/>
        <end position="294"/>
    </location>
</feature>
<comment type="similarity">
    <text evidence="2">Belongs to the CPA3 antiporters (TC 2.A.63) subunit D family.</text>
</comment>
<dbReference type="InterPro" id="IPR001750">
    <property type="entry name" value="ND/Mrp_TM"/>
</dbReference>
<feature type="transmembrane region" description="Helical" evidence="8">
    <location>
        <begin position="245"/>
        <end position="262"/>
    </location>
</feature>
<dbReference type="STRING" id="771875.Ferpe_2016"/>
<feature type="transmembrane region" description="Helical" evidence="8">
    <location>
        <begin position="66"/>
        <end position="87"/>
    </location>
</feature>
<evidence type="ECO:0000259" key="9">
    <source>
        <dbReference type="Pfam" id="PF00361"/>
    </source>
</evidence>
<accession>H9UEX0</accession>
<evidence type="ECO:0000256" key="8">
    <source>
        <dbReference type="SAM" id="Phobius"/>
    </source>
</evidence>
<sequence length="461" mass="50107">MIALLVAVPLAFGFATVALPKLSRYILPLVTLFNLVLLIGFIHPVQVLEIGKWPAAYGIVLVLDSVNYPFLIFVNLVLFALSISAMFEDKLGVLLLVLTAALNGLLLTGDFFNSFVFLEIIAVVAYVLASQNKNYYAAFKYLIFGSVSGVLYLIGVVSLYVYAGTLNMAYIGFIASPEYVQVAGIMILIALLVELKILPLGLWAPDVYSNGSTVTPVALGSAVTVAIFYLFSRIFFNVLEPVKPLPVYILSLISVLFAQLAAMRQKTLGRALAYASIAGASTVMAALSSGALGVEKIASAAYLYLLNEAISMFILFTIYGYLNHKGFKNDSVAGIAFSLASISLIGFPLTAGFWAKINLLAALFEAGDYILPAVLLAATVIEAGYLIKWNVDLWYIDNDSQDEEREKTYLPFGAQVVVLLFALTLVIIGFMPDLITMHTDKIASHIFDFKTYFDTILKGGM</sequence>
<protein>
    <submittedName>
        <fullName evidence="10">Formate hydrogenlyase subunit 3/multisubunit Na+/H+ antiporter, MnhD subunit</fullName>
    </submittedName>
</protein>
<keyword evidence="11" id="KW-1185">Reference proteome</keyword>
<dbReference type="PANTHER" id="PTHR42703:SF1">
    <property type="entry name" value="NA(+)_H(+) ANTIPORTER SUBUNIT D1"/>
    <property type="match status" value="1"/>
</dbReference>
<evidence type="ECO:0000313" key="11">
    <source>
        <dbReference type="Proteomes" id="UP000007384"/>
    </source>
</evidence>
<proteinExistence type="inferred from homology"/>
<feature type="transmembrane region" description="Helical" evidence="8">
    <location>
        <begin position="369"/>
        <end position="387"/>
    </location>
</feature>
<feature type="transmembrane region" description="Helical" evidence="8">
    <location>
        <begin position="408"/>
        <end position="431"/>
    </location>
</feature>
<dbReference type="eggNOG" id="COG0651">
    <property type="taxonomic scope" value="Bacteria"/>
</dbReference>
<feature type="domain" description="NADH:quinone oxidoreductase/Mrp antiporter transmembrane" evidence="9">
    <location>
        <begin position="110"/>
        <end position="381"/>
    </location>
</feature>
<evidence type="ECO:0000313" key="10">
    <source>
        <dbReference type="EMBL" id="AFG36063.1"/>
    </source>
</evidence>